<dbReference type="GeneID" id="66353887"/>
<reference evidence="5" key="2">
    <citation type="journal article" date="2018" name="Genome Biol.">
        <title>SKESA: strategic k-mer extension for scrupulous assemblies.</title>
        <authorList>
            <person name="Souvorov A."/>
            <person name="Agarwala R."/>
            <person name="Lipman D.J."/>
        </authorList>
    </citation>
    <scope>NUCLEOTIDE SEQUENCE</scope>
    <source>
        <strain evidence="6">Clostridioides</strain>
        <strain evidence="5">HN1000</strain>
    </source>
</reference>
<dbReference type="PANTHER" id="PTHR38074:SF1">
    <property type="entry name" value="ALTERED INHERITANCE OF MITOCHONDRIA PROTEIN 24, MITOCHONDRIAL"/>
    <property type="match status" value="1"/>
</dbReference>
<gene>
    <name evidence="4" type="ORF">BN1095_340241</name>
    <name evidence="3" type="ORF">BN1096_590007</name>
    <name evidence="2" type="ORF">BN1097_570007</name>
    <name evidence="5" type="ORF">KRM00_003857</name>
    <name evidence="6" type="ORF">KRQ00_002810</name>
    <name evidence="9" type="ORF">SAMEA1402366_00777</name>
    <name evidence="8" type="ORF">SAMEA1402399_02115</name>
    <name evidence="7" type="ORF">SAMEA3375112_00389</name>
</gene>
<dbReference type="AlphaFoldDB" id="A0A031WF43"/>
<evidence type="ECO:0000313" key="11">
    <source>
        <dbReference type="Proteomes" id="UP000372533"/>
    </source>
</evidence>
<organism evidence="3">
    <name type="scientific">Clostridioides difficile</name>
    <name type="common">Peptoclostridium difficile</name>
    <dbReference type="NCBI Taxonomy" id="1496"/>
    <lineage>
        <taxon>Bacteria</taxon>
        <taxon>Bacillati</taxon>
        <taxon>Bacillota</taxon>
        <taxon>Clostridia</taxon>
        <taxon>Peptostreptococcales</taxon>
        <taxon>Peptostreptococcaceae</taxon>
        <taxon>Clostridioides</taxon>
    </lineage>
</organism>
<dbReference type="EMBL" id="FUPS01000001">
    <property type="protein sequence ID" value="SJR85294.1"/>
    <property type="molecule type" value="Genomic_DNA"/>
</dbReference>
<dbReference type="RefSeq" id="WP_003434127.1">
    <property type="nucleotide sequence ID" value="NZ_AP025558.1"/>
</dbReference>
<dbReference type="Proteomes" id="UP000879542">
    <property type="component" value="Unassembled WGS sequence"/>
</dbReference>
<evidence type="ECO:0000313" key="6">
    <source>
        <dbReference type="EMBL" id="HBH2621028.1"/>
    </source>
</evidence>
<dbReference type="SUPFAM" id="SSF51219">
    <property type="entry name" value="TRAP-like"/>
    <property type="match status" value="1"/>
</dbReference>
<evidence type="ECO:0000313" key="9">
    <source>
        <dbReference type="EMBL" id="VHX97185.1"/>
    </source>
</evidence>
<evidence type="ECO:0000313" key="8">
    <source>
        <dbReference type="EMBL" id="VFD32579.1"/>
    </source>
</evidence>
<protein>
    <submittedName>
        <fullName evidence="5">AIM24 family protein</fullName>
    </submittedName>
    <submittedName>
        <fullName evidence="7">Protein of uncharacterized function DUF124</fullName>
    </submittedName>
    <submittedName>
        <fullName evidence="3 8">Tryptophan RNA-binding attenuation protein</fullName>
    </submittedName>
</protein>
<dbReference type="OMA" id="MVAYEGF"/>
<reference evidence="9 11" key="3">
    <citation type="submission" date="2019-04" db="EMBL/GenBank/DDBJ databases">
        <authorList>
            <consortium name="Pathogen Informatics"/>
        </authorList>
    </citation>
    <scope>NUCLEOTIDE SEQUENCE [LARGE SCALE GENOMIC DNA]</scope>
    <source>
        <strain evidence="12">clo34</strain>
        <strain evidence="8">Clo34</strain>
        <strain evidence="11">tl291</strain>
        <strain evidence="9">Tl291</strain>
        <strain evidence="7 10">VRECD0157</strain>
    </source>
</reference>
<name>A0A031WF43_CLODI</name>
<dbReference type="Proteomes" id="UP000372533">
    <property type="component" value="Unassembled WGS sequence"/>
</dbReference>
<dbReference type="EMBL" id="CAAJVP010000002">
    <property type="protein sequence ID" value="VHX97185.1"/>
    <property type="molecule type" value="Genomic_DNA"/>
</dbReference>
<evidence type="ECO:0000313" key="7">
    <source>
        <dbReference type="EMBL" id="SJR85294.1"/>
    </source>
</evidence>
<dbReference type="EMBL" id="DAEPXK010000072">
    <property type="protein sequence ID" value="HBH1544309.1"/>
    <property type="molecule type" value="Genomic_DNA"/>
</dbReference>
<dbReference type="EMBL" id="LK933005">
    <property type="protein sequence ID" value="CDT21673.1"/>
    <property type="molecule type" value="Genomic_DNA"/>
</dbReference>
<reference evidence="3" key="1">
    <citation type="submission" date="2014-07" db="EMBL/GenBank/DDBJ databases">
        <authorList>
            <person name="Monot Marc"/>
        </authorList>
    </citation>
    <scope>NUCLEOTIDE SEQUENCE</scope>
    <source>
        <strain evidence="4">7032989</strain>
        <strain evidence="2">7032994</strain>
    </source>
</reference>
<proteinExistence type="predicted"/>
<dbReference type="EMBL" id="DAEQIJ010000014">
    <property type="protein sequence ID" value="HBH2621028.1"/>
    <property type="molecule type" value="Genomic_DNA"/>
</dbReference>
<dbReference type="InterPro" id="IPR002838">
    <property type="entry name" value="AIM24"/>
</dbReference>
<dbReference type="EMBL" id="LK932395">
    <property type="protein sequence ID" value="CDS86512.1"/>
    <property type="molecule type" value="Genomic_DNA"/>
</dbReference>
<evidence type="ECO:0000313" key="4">
    <source>
        <dbReference type="EMBL" id="CDT21673.1"/>
    </source>
</evidence>
<reference evidence="5" key="4">
    <citation type="submission" date="2021-06" db="EMBL/GenBank/DDBJ databases">
        <authorList>
            <consortium name="NCBI Pathogen Detection Project"/>
        </authorList>
    </citation>
    <scope>NUCLEOTIDE SEQUENCE</scope>
    <source>
        <strain evidence="6">Clostridioides</strain>
        <strain evidence="5">HN1000</strain>
    </source>
</reference>
<dbReference type="PATRIC" id="fig|1496.1373.peg.3827"/>
<dbReference type="Proteomes" id="UP000189137">
    <property type="component" value="Unassembled WGS sequence"/>
</dbReference>
<feature type="compositionally biased region" description="Polar residues" evidence="1">
    <location>
        <begin position="217"/>
        <end position="226"/>
    </location>
</feature>
<dbReference type="Gene3D" id="3.60.160.10">
    <property type="entry name" value="Mitochondrial biogenesis AIM24"/>
    <property type="match status" value="1"/>
</dbReference>
<dbReference type="Pfam" id="PF01987">
    <property type="entry name" value="AIM24"/>
    <property type="match status" value="1"/>
</dbReference>
<dbReference type="PANTHER" id="PTHR38074">
    <property type="entry name" value="ALTERED INHERITANCE OF MITOCHONDRIA PROTEIN 24, MITOCHONDRIAL"/>
    <property type="match status" value="1"/>
</dbReference>
<evidence type="ECO:0000313" key="3">
    <source>
        <dbReference type="EMBL" id="CDS86967.1"/>
    </source>
</evidence>
<dbReference type="Proteomes" id="UP000878956">
    <property type="component" value="Unassembled WGS sequence"/>
</dbReference>
<dbReference type="EMBL" id="CAADAN010000007">
    <property type="protein sequence ID" value="VFD32579.1"/>
    <property type="molecule type" value="Genomic_DNA"/>
</dbReference>
<sequence>MFKFDVTNELMCIARGSGKFFAKKGAMVAFKGNFNFEKLLLGPSNGGGLGRALLGHVQRSLTGEQMPIMVVEGEGEIYLAQNAYHVDVISIDPGDSIYVESENLLAFSEQLNYSVKLIGSGVISQKGLFTTHLVNKTGQNQDVAIITDGNPLILEGPCCVDPDALVAWTGREPYPKVSKLSWKTFIGQTSGESYHMEFVEPGQIVIIQPSERLSGLKTDSTPSDRMSSGGLRLGID</sequence>
<evidence type="ECO:0000313" key="2">
    <source>
        <dbReference type="EMBL" id="CDS86512.1"/>
    </source>
</evidence>
<evidence type="ECO:0000256" key="1">
    <source>
        <dbReference type="SAM" id="MobiDB-lite"/>
    </source>
</evidence>
<feature type="region of interest" description="Disordered" evidence="1">
    <location>
        <begin position="214"/>
        <end position="236"/>
    </location>
</feature>
<dbReference type="InterPro" id="IPR016031">
    <property type="entry name" value="Trp_RNA-bd_attenuator-like_dom"/>
</dbReference>
<accession>A0A031WF43</accession>
<evidence type="ECO:0000313" key="5">
    <source>
        <dbReference type="EMBL" id="HBH1544309.1"/>
    </source>
</evidence>
<dbReference type="KEGG" id="pdf:CD630DERM_14810"/>
<dbReference type="EMBL" id="LK932512">
    <property type="protein sequence ID" value="CDS86967.1"/>
    <property type="molecule type" value="Genomic_DNA"/>
</dbReference>
<evidence type="ECO:0000313" key="12">
    <source>
        <dbReference type="Proteomes" id="UP000411588"/>
    </source>
</evidence>
<dbReference type="InterPro" id="IPR036983">
    <property type="entry name" value="AIM24_sf"/>
</dbReference>
<dbReference type="Proteomes" id="UP000411588">
    <property type="component" value="Unassembled WGS sequence"/>
</dbReference>
<evidence type="ECO:0000313" key="10">
    <source>
        <dbReference type="Proteomes" id="UP000189137"/>
    </source>
</evidence>